<dbReference type="PIRSF" id="PIRSF038984">
    <property type="entry name" value="FAD_binding_protein"/>
    <property type="match status" value="1"/>
</dbReference>
<dbReference type="EMBL" id="SMCQ01000010">
    <property type="protein sequence ID" value="TCV99360.1"/>
    <property type="molecule type" value="Genomic_DNA"/>
</dbReference>
<keyword evidence="1" id="KW-0285">Flavoprotein</keyword>
<feature type="domain" description="FAD-dependent oxidoreductase 2 FAD-binding" evidence="3">
    <location>
        <begin position="89"/>
        <end position="120"/>
    </location>
</feature>
<dbReference type="InterPro" id="IPR028348">
    <property type="entry name" value="FAD-binding_protein"/>
</dbReference>
<evidence type="ECO:0000259" key="3">
    <source>
        <dbReference type="Pfam" id="PF00890"/>
    </source>
</evidence>
<dbReference type="SUPFAM" id="SSF51905">
    <property type="entry name" value="FAD/NAD(P)-binding domain"/>
    <property type="match status" value="1"/>
</dbReference>
<proteinExistence type="predicted"/>
<dbReference type="PANTHER" id="PTHR42842:SF3">
    <property type="entry name" value="FAD_NAD(P)-BINDING OXIDOREDUCTASE FAMILY PROTEIN"/>
    <property type="match status" value="1"/>
</dbReference>
<protein>
    <recommendedName>
        <fullName evidence="7">FAD/NAD(P)-binding domain-containing protein</fullName>
    </recommendedName>
</protein>
<dbReference type="Pfam" id="PF21688">
    <property type="entry name" value="FAD-depend_C"/>
    <property type="match status" value="1"/>
</dbReference>
<dbReference type="GO" id="GO:0016491">
    <property type="term" value="F:oxidoreductase activity"/>
    <property type="evidence" value="ECO:0007669"/>
    <property type="project" value="UniProtKB-KW"/>
</dbReference>
<dbReference type="Gene3D" id="3.30.70.2700">
    <property type="match status" value="1"/>
</dbReference>
<evidence type="ECO:0000256" key="2">
    <source>
        <dbReference type="ARBA" id="ARBA00023002"/>
    </source>
</evidence>
<organism evidence="5 6">
    <name type="scientific">Longibaculum muris</name>
    <dbReference type="NCBI Taxonomy" id="1796628"/>
    <lineage>
        <taxon>Bacteria</taxon>
        <taxon>Bacillati</taxon>
        <taxon>Bacillota</taxon>
        <taxon>Erysipelotrichia</taxon>
        <taxon>Erysipelotrichales</taxon>
        <taxon>Coprobacillaceae</taxon>
        <taxon>Longibaculum</taxon>
    </lineage>
</organism>
<dbReference type="GeneID" id="98915437"/>
<name>A0A4R3Z2J8_9FIRM</name>
<comment type="caution">
    <text evidence="5">The sequence shown here is derived from an EMBL/GenBank/DDBJ whole genome shotgun (WGS) entry which is preliminary data.</text>
</comment>
<dbReference type="InterPro" id="IPR049516">
    <property type="entry name" value="FAD-depend_C"/>
</dbReference>
<dbReference type="Proteomes" id="UP000295515">
    <property type="component" value="Unassembled WGS sequence"/>
</dbReference>
<dbReference type="InterPro" id="IPR003953">
    <property type="entry name" value="FAD-dep_OxRdtase_2_FAD-bd"/>
</dbReference>
<evidence type="ECO:0000313" key="5">
    <source>
        <dbReference type="EMBL" id="TCV99360.1"/>
    </source>
</evidence>
<dbReference type="AlphaFoldDB" id="A0A4R3Z2J8"/>
<dbReference type="PRINTS" id="PR00419">
    <property type="entry name" value="ADXRDTASE"/>
</dbReference>
<evidence type="ECO:0008006" key="7">
    <source>
        <dbReference type="Google" id="ProtNLM"/>
    </source>
</evidence>
<keyword evidence="2" id="KW-0560">Oxidoreductase</keyword>
<gene>
    <name evidence="5" type="ORF">EDD60_11052</name>
</gene>
<dbReference type="Pfam" id="PF00890">
    <property type="entry name" value="FAD_binding_2"/>
    <property type="match status" value="1"/>
</dbReference>
<evidence type="ECO:0000256" key="1">
    <source>
        <dbReference type="ARBA" id="ARBA00022630"/>
    </source>
</evidence>
<evidence type="ECO:0000313" key="6">
    <source>
        <dbReference type="Proteomes" id="UP000295515"/>
    </source>
</evidence>
<dbReference type="PANTHER" id="PTHR42842">
    <property type="entry name" value="FAD/NAD(P)-BINDING OXIDOREDUCTASE"/>
    <property type="match status" value="1"/>
</dbReference>
<accession>A0A4R3Z2J8</accession>
<reference evidence="5 6" key="1">
    <citation type="submission" date="2019-03" db="EMBL/GenBank/DDBJ databases">
        <title>Genomic Encyclopedia of Type Strains, Phase IV (KMG-IV): sequencing the most valuable type-strain genomes for metagenomic binning, comparative biology and taxonomic classification.</title>
        <authorList>
            <person name="Goeker M."/>
        </authorList>
    </citation>
    <scope>NUCLEOTIDE SEQUENCE [LARGE SCALE GENOMIC DNA]</scope>
    <source>
        <strain evidence="5 6">DSM 29487</strain>
    </source>
</reference>
<dbReference type="Gene3D" id="3.50.50.60">
    <property type="entry name" value="FAD/NAD(P)-binding domain"/>
    <property type="match status" value="2"/>
</dbReference>
<sequence>MLRIHNVKVKLGKMDERKIVSQVLNVREKAIRNVQLSKQSIDARRQNVHWICSFDFEVDDEDAFIKTHPQVQKVKPYQYVYKQANDKKVVVVGSGPAGLFCAYTLACAGQDVTVIERGKKVEERVKDVDALMHEGILNPMSNIAFGEGGAGTFSDGKLTTGIKNHRLRYILETFVKHGAPKDILYASKPHIGTDYLRKVLIDMRHFMEEKGVCFMFETQMIDYSSKAQGYQVKVKKDQQIQTIDTDVLVLAIGHSARDTYELLYQKGLSMEAKAFAIGLRIEQSQEKINQIQYKKSAHSPYLKAAPYKLAVQTSEKRGVYTFCMCPGGYVVPSHHEAGTLCVNGMSYYSRNAKNANSAILVNVMPSDFESDHPLAGIAFQRQLEEKAFKLGGENYHAPVQLAMNYINGTNYPLGKIEPSYLPGYTLTDLNQLFPAFINRNLKEGLMLMNQKMPGFIDEDTLLTGVEARSSAPVRILRNEYLESSSQGIYPIGEGAGYAGGIMSAAVDGMVCAEMILREDKNGSC</sequence>
<dbReference type="RefSeq" id="WP_066445375.1">
    <property type="nucleotide sequence ID" value="NZ_JANKBF010000011.1"/>
</dbReference>
<evidence type="ECO:0000259" key="4">
    <source>
        <dbReference type="Pfam" id="PF21688"/>
    </source>
</evidence>
<keyword evidence="6" id="KW-1185">Reference proteome</keyword>
<feature type="domain" description="FAD-dependent protein C-terminal" evidence="4">
    <location>
        <begin position="274"/>
        <end position="469"/>
    </location>
</feature>
<dbReference type="InterPro" id="IPR036188">
    <property type="entry name" value="FAD/NAD-bd_sf"/>
</dbReference>